<feature type="transmembrane region" description="Helical" evidence="11">
    <location>
        <begin position="59"/>
        <end position="80"/>
    </location>
</feature>
<evidence type="ECO:0000256" key="6">
    <source>
        <dbReference type="ARBA" id="ARBA00022692"/>
    </source>
</evidence>
<protein>
    <recommendedName>
        <fullName evidence="10">Autoinducer 2 import system permease protein LsrC</fullName>
    </recommendedName>
</protein>
<proteinExistence type="predicted"/>
<reference evidence="12 13" key="1">
    <citation type="submission" date="2019-08" db="EMBL/GenBank/DDBJ databases">
        <authorList>
            <person name="Seo Y.L."/>
        </authorList>
    </citation>
    <scope>NUCLEOTIDE SEQUENCE [LARGE SCALE GENOMIC DNA]</scope>
    <source>
        <strain evidence="12 13">MaA-C15</strain>
    </source>
</reference>
<evidence type="ECO:0000256" key="10">
    <source>
        <dbReference type="ARBA" id="ARBA00039382"/>
    </source>
</evidence>
<evidence type="ECO:0000313" key="12">
    <source>
        <dbReference type="EMBL" id="TYR30609.1"/>
    </source>
</evidence>
<evidence type="ECO:0000256" key="2">
    <source>
        <dbReference type="ARBA" id="ARBA00011262"/>
    </source>
</evidence>
<dbReference type="EMBL" id="VSZS01000066">
    <property type="protein sequence ID" value="TYR30609.1"/>
    <property type="molecule type" value="Genomic_DNA"/>
</dbReference>
<gene>
    <name evidence="12" type="ORF">FY036_18015</name>
</gene>
<evidence type="ECO:0000256" key="11">
    <source>
        <dbReference type="SAM" id="Phobius"/>
    </source>
</evidence>
<sequence>MTAAVDLPPIRPRNGARRQGFLRRLFADYGQECVVLGAIVLLFVVVTFINPRFVNTNNLITIFSGNAYIAVAAIGMAMVIMTGNIDVSVGALIGVLATIAGTLAVSGYPIWFALTAPILVGMAVNTVIGVLVAYGRIPSIVVTLGALSILRGGLIGVTGGTWITDLPPDFLIAQKRLFSIPVPLIFMIVLTVAAFLWMRYSAFGRSIYAIGGNPEAAVATGIPVERRLVSVFAIHGAFAGLAAILFATQLQVIQSTVPPNLELTIITATVIGGVSILGGTGTVIGSTLATILFATIGSALIFINVSAYWLRAVIGLLILATVLADMLRRRGRA</sequence>
<comment type="subunit">
    <text evidence="2">The complex is composed of two ATP-binding proteins (LsrA), two transmembrane proteins (LsrC and LsrD) and a solute-binding protein (LsrB).</text>
</comment>
<evidence type="ECO:0000256" key="9">
    <source>
        <dbReference type="ARBA" id="ARBA00025439"/>
    </source>
</evidence>
<feature type="transmembrane region" description="Helical" evidence="11">
    <location>
        <begin position="87"/>
        <end position="105"/>
    </location>
</feature>
<comment type="caution">
    <text evidence="12">The sequence shown here is derived from an EMBL/GenBank/DDBJ whole genome shotgun (WGS) entry which is preliminary data.</text>
</comment>
<reference evidence="12 13" key="2">
    <citation type="submission" date="2019-09" db="EMBL/GenBank/DDBJ databases">
        <title>Mesorhizobium sp. MaA-C15 isolated from Microcystis aeruginosa.</title>
        <authorList>
            <person name="Jeong S.E."/>
            <person name="Jin H.M."/>
            <person name="Jeon C.O."/>
        </authorList>
    </citation>
    <scope>NUCLEOTIDE SEQUENCE [LARGE SCALE GENOMIC DNA]</scope>
    <source>
        <strain evidence="12 13">MaA-C15</strain>
    </source>
</reference>
<evidence type="ECO:0000256" key="1">
    <source>
        <dbReference type="ARBA" id="ARBA00004651"/>
    </source>
</evidence>
<dbReference type="PANTHER" id="PTHR32196">
    <property type="entry name" value="ABC TRANSPORTER PERMEASE PROTEIN YPHD-RELATED-RELATED"/>
    <property type="match status" value="1"/>
</dbReference>
<feature type="transmembrane region" description="Helical" evidence="11">
    <location>
        <begin position="111"/>
        <end position="134"/>
    </location>
</feature>
<evidence type="ECO:0000313" key="13">
    <source>
        <dbReference type="Proteomes" id="UP000323258"/>
    </source>
</evidence>
<keyword evidence="6 11" id="KW-0812">Transmembrane</keyword>
<evidence type="ECO:0000256" key="5">
    <source>
        <dbReference type="ARBA" id="ARBA00022519"/>
    </source>
</evidence>
<feature type="transmembrane region" description="Helical" evidence="11">
    <location>
        <begin position="309"/>
        <end position="327"/>
    </location>
</feature>
<dbReference type="CDD" id="cd06579">
    <property type="entry name" value="TM_PBP1_transp_AraH_like"/>
    <property type="match status" value="1"/>
</dbReference>
<keyword evidence="4" id="KW-1003">Cell membrane</keyword>
<dbReference type="RefSeq" id="WP_148916145.1">
    <property type="nucleotide sequence ID" value="NZ_VSZS01000066.1"/>
</dbReference>
<dbReference type="GO" id="GO:0005886">
    <property type="term" value="C:plasma membrane"/>
    <property type="evidence" value="ECO:0007669"/>
    <property type="project" value="UniProtKB-SubCell"/>
</dbReference>
<comment type="subcellular location">
    <subcellularLocation>
        <location evidence="1">Cell membrane</location>
        <topology evidence="1">Multi-pass membrane protein</topology>
    </subcellularLocation>
</comment>
<dbReference type="GO" id="GO:0022857">
    <property type="term" value="F:transmembrane transporter activity"/>
    <property type="evidence" value="ECO:0007669"/>
    <property type="project" value="InterPro"/>
</dbReference>
<feature type="transmembrane region" description="Helical" evidence="11">
    <location>
        <begin position="141"/>
        <end position="163"/>
    </location>
</feature>
<feature type="transmembrane region" description="Helical" evidence="11">
    <location>
        <begin position="228"/>
        <end position="248"/>
    </location>
</feature>
<dbReference type="InterPro" id="IPR001851">
    <property type="entry name" value="ABC_transp_permease"/>
</dbReference>
<feature type="transmembrane region" description="Helical" evidence="11">
    <location>
        <begin position="33"/>
        <end position="53"/>
    </location>
</feature>
<comment type="function">
    <text evidence="9">Part of the ABC transporter complex LsrABCD involved in autoinducer 2 (AI-2) import. Probably responsible for the translocation of the substrate across the membrane.</text>
</comment>
<dbReference type="Proteomes" id="UP000323258">
    <property type="component" value="Unassembled WGS sequence"/>
</dbReference>
<dbReference type="PANTHER" id="PTHR32196:SF29">
    <property type="entry name" value="AUTOINDUCER 2 IMPORT SYSTEM PERMEASE PROTEIN LSRC"/>
    <property type="match status" value="1"/>
</dbReference>
<keyword evidence="7 11" id="KW-1133">Transmembrane helix</keyword>
<accession>A0A5D4GS96</accession>
<keyword evidence="5" id="KW-0997">Cell inner membrane</keyword>
<dbReference type="OrthoDB" id="192433at2"/>
<feature type="transmembrane region" description="Helical" evidence="11">
    <location>
        <begin position="260"/>
        <end position="277"/>
    </location>
</feature>
<dbReference type="AlphaFoldDB" id="A0A5D4GS96"/>
<evidence type="ECO:0000256" key="8">
    <source>
        <dbReference type="ARBA" id="ARBA00023136"/>
    </source>
</evidence>
<feature type="transmembrane region" description="Helical" evidence="11">
    <location>
        <begin position="178"/>
        <end position="198"/>
    </location>
</feature>
<evidence type="ECO:0000256" key="3">
    <source>
        <dbReference type="ARBA" id="ARBA00022448"/>
    </source>
</evidence>
<evidence type="ECO:0000256" key="7">
    <source>
        <dbReference type="ARBA" id="ARBA00022989"/>
    </source>
</evidence>
<dbReference type="Pfam" id="PF02653">
    <property type="entry name" value="BPD_transp_2"/>
    <property type="match status" value="1"/>
</dbReference>
<keyword evidence="3" id="KW-0813">Transport</keyword>
<name>A0A5D4GS96_9HYPH</name>
<evidence type="ECO:0000256" key="4">
    <source>
        <dbReference type="ARBA" id="ARBA00022475"/>
    </source>
</evidence>
<organism evidence="12 13">
    <name type="scientific">Neoaquamicrobium microcysteis</name>
    <dbReference type="NCBI Taxonomy" id="2682781"/>
    <lineage>
        <taxon>Bacteria</taxon>
        <taxon>Pseudomonadati</taxon>
        <taxon>Pseudomonadota</taxon>
        <taxon>Alphaproteobacteria</taxon>
        <taxon>Hyphomicrobiales</taxon>
        <taxon>Phyllobacteriaceae</taxon>
        <taxon>Neoaquamicrobium</taxon>
    </lineage>
</organism>
<keyword evidence="13" id="KW-1185">Reference proteome</keyword>
<keyword evidence="8 11" id="KW-0472">Membrane</keyword>